<dbReference type="KEGG" id="poz:I0K15_17220"/>
<proteinExistence type="predicted"/>
<organism evidence="1 2">
    <name type="scientific">Pontivivens ytuae</name>
    <dbReference type="NCBI Taxonomy" id="2789856"/>
    <lineage>
        <taxon>Bacteria</taxon>
        <taxon>Pseudomonadati</taxon>
        <taxon>Pseudomonadota</taxon>
        <taxon>Alphaproteobacteria</taxon>
        <taxon>Rhodobacterales</taxon>
        <taxon>Paracoccaceae</taxon>
        <taxon>Pontivivens</taxon>
    </lineage>
</organism>
<protein>
    <submittedName>
        <fullName evidence="1">Uncharacterized protein</fullName>
    </submittedName>
</protein>
<gene>
    <name evidence="1" type="ORF">I0K15_17220</name>
</gene>
<evidence type="ECO:0000313" key="1">
    <source>
        <dbReference type="EMBL" id="QPH53505.1"/>
    </source>
</evidence>
<accession>A0A7S9LRN7</accession>
<evidence type="ECO:0000313" key="2">
    <source>
        <dbReference type="Proteomes" id="UP000594800"/>
    </source>
</evidence>
<dbReference type="Proteomes" id="UP000594800">
    <property type="component" value="Chromosome"/>
</dbReference>
<name>A0A7S9LRN7_9RHOB</name>
<dbReference type="RefSeq" id="WP_196102714.1">
    <property type="nucleotide sequence ID" value="NZ_CP064942.1"/>
</dbReference>
<reference evidence="1 2" key="1">
    <citation type="submission" date="2020-11" db="EMBL/GenBank/DDBJ databases">
        <title>Description of Pontivivens ytuae sp. nov. isolated from deep sea sediment of Mariana Trench.</title>
        <authorList>
            <person name="Wang Z."/>
            <person name="Sun Q.-L."/>
            <person name="Xu X.-D."/>
            <person name="Tang Y.-Z."/>
            <person name="Zhang J."/>
        </authorList>
    </citation>
    <scope>NUCLEOTIDE SEQUENCE [LARGE SCALE GENOMIC DNA]</scope>
    <source>
        <strain evidence="1 2">MT2928</strain>
    </source>
</reference>
<keyword evidence="2" id="KW-1185">Reference proteome</keyword>
<dbReference type="EMBL" id="CP064942">
    <property type="protein sequence ID" value="QPH53505.1"/>
    <property type="molecule type" value="Genomic_DNA"/>
</dbReference>
<sequence>MFRAFRESDEGLVEIEMLQLYFDRKGLEQFAEFAAEASREFDHVRDKMLNHVHFRDIMDTREYYREQSDVISKDILIRTLPDAPAKPEEGGS</sequence>
<dbReference type="AlphaFoldDB" id="A0A7S9LRN7"/>